<proteinExistence type="predicted"/>
<dbReference type="Proteomes" id="UP001444661">
    <property type="component" value="Unassembled WGS sequence"/>
</dbReference>
<comment type="caution">
    <text evidence="1">The sequence shown here is derived from an EMBL/GenBank/DDBJ whole genome shotgun (WGS) entry which is preliminary data.</text>
</comment>
<organism evidence="1 2">
    <name type="scientific">Apiospora rasikravindrae</name>
    <dbReference type="NCBI Taxonomy" id="990691"/>
    <lineage>
        <taxon>Eukaryota</taxon>
        <taxon>Fungi</taxon>
        <taxon>Dikarya</taxon>
        <taxon>Ascomycota</taxon>
        <taxon>Pezizomycotina</taxon>
        <taxon>Sordariomycetes</taxon>
        <taxon>Xylariomycetidae</taxon>
        <taxon>Amphisphaeriales</taxon>
        <taxon>Apiosporaceae</taxon>
        <taxon>Apiospora</taxon>
    </lineage>
</organism>
<accession>A0ABR1S2L2</accession>
<evidence type="ECO:0000313" key="2">
    <source>
        <dbReference type="Proteomes" id="UP001444661"/>
    </source>
</evidence>
<reference evidence="1 2" key="1">
    <citation type="submission" date="2023-01" db="EMBL/GenBank/DDBJ databases">
        <title>Analysis of 21 Apiospora genomes using comparative genomics revels a genus with tremendous synthesis potential of carbohydrate active enzymes and secondary metabolites.</title>
        <authorList>
            <person name="Sorensen T."/>
        </authorList>
    </citation>
    <scope>NUCLEOTIDE SEQUENCE [LARGE SCALE GENOMIC DNA]</scope>
    <source>
        <strain evidence="1 2">CBS 33761</strain>
    </source>
</reference>
<evidence type="ECO:0000313" key="1">
    <source>
        <dbReference type="EMBL" id="KAK8024461.1"/>
    </source>
</evidence>
<gene>
    <name evidence="1" type="ORF">PG993_012527</name>
</gene>
<sequence>MIIPKFNASFPNLFRVRHIALRLCDFASWPTPQTASHYLTQPTRPNDCPWFKQGFLDLLRGAYLLRTLDIVVDCLFTSPRGYEQDIQQGVDPHLVSSSAQLRDLVASFPRNEYGFSDYDVFIARTKMRMHFFPSCRPPNRYKRAIRCSAGFKEYDPFFQKVLSLVRAYTSPPLRKQRKQGRSIETRLVVDLDSSLNGLGVIGLLRERKVNKSSHGYERYFARSSAVDWYTDVSGNKQRVEEFNVKESYAS</sequence>
<protein>
    <submittedName>
        <fullName evidence="1">Uncharacterized protein</fullName>
    </submittedName>
</protein>
<dbReference type="EMBL" id="JAQQWK010000011">
    <property type="protein sequence ID" value="KAK8024461.1"/>
    <property type="molecule type" value="Genomic_DNA"/>
</dbReference>
<keyword evidence="2" id="KW-1185">Reference proteome</keyword>
<name>A0ABR1S2L2_9PEZI</name>